<proteinExistence type="predicted"/>
<organism evidence="1 3">
    <name type="scientific">Cuscuta epithymum</name>
    <dbReference type="NCBI Taxonomy" id="186058"/>
    <lineage>
        <taxon>Eukaryota</taxon>
        <taxon>Viridiplantae</taxon>
        <taxon>Streptophyta</taxon>
        <taxon>Embryophyta</taxon>
        <taxon>Tracheophyta</taxon>
        <taxon>Spermatophyta</taxon>
        <taxon>Magnoliopsida</taxon>
        <taxon>eudicotyledons</taxon>
        <taxon>Gunneridae</taxon>
        <taxon>Pentapetalae</taxon>
        <taxon>asterids</taxon>
        <taxon>lamiids</taxon>
        <taxon>Solanales</taxon>
        <taxon>Convolvulaceae</taxon>
        <taxon>Cuscuteae</taxon>
        <taxon>Cuscuta</taxon>
        <taxon>Cuscuta subgen. Cuscuta</taxon>
    </lineage>
</organism>
<evidence type="ECO:0000313" key="3">
    <source>
        <dbReference type="Proteomes" id="UP001152523"/>
    </source>
</evidence>
<dbReference type="EMBL" id="CAMAPF010000106">
    <property type="protein sequence ID" value="CAH9099687.1"/>
    <property type="molecule type" value="Genomic_DNA"/>
</dbReference>
<dbReference type="EMBL" id="CAMAPF010000106">
    <property type="protein sequence ID" value="CAH9099681.1"/>
    <property type="molecule type" value="Genomic_DNA"/>
</dbReference>
<comment type="caution">
    <text evidence="1">The sequence shown here is derived from an EMBL/GenBank/DDBJ whole genome shotgun (WGS) entry which is preliminary data.</text>
</comment>
<dbReference type="AlphaFoldDB" id="A0AAV0DEX8"/>
<keyword evidence="3" id="KW-1185">Reference proteome</keyword>
<dbReference type="Proteomes" id="UP001152523">
    <property type="component" value="Unassembled WGS sequence"/>
</dbReference>
<evidence type="ECO:0000313" key="1">
    <source>
        <dbReference type="EMBL" id="CAH9099681.1"/>
    </source>
</evidence>
<gene>
    <name evidence="1" type="ORF">CEPIT_LOCUS15050</name>
    <name evidence="2" type="ORF">CEPIT_LOCUS15053</name>
</gene>
<reference evidence="1" key="1">
    <citation type="submission" date="2022-07" db="EMBL/GenBank/DDBJ databases">
        <authorList>
            <person name="Macas J."/>
            <person name="Novak P."/>
            <person name="Neumann P."/>
        </authorList>
    </citation>
    <scope>NUCLEOTIDE SEQUENCE</scope>
</reference>
<name>A0AAV0DEX8_9ASTE</name>
<evidence type="ECO:0000313" key="2">
    <source>
        <dbReference type="EMBL" id="CAH9099687.1"/>
    </source>
</evidence>
<protein>
    <submittedName>
        <fullName evidence="1">Uncharacterized protein</fullName>
    </submittedName>
</protein>
<accession>A0AAV0DEX8</accession>
<sequence length="100" mass="11604">MSERVERRNRKERGSRKGKLLNSYYTRVLLFSKFVSCFEDKSCLQSPRSLIKLSPTGPVHFCNLSRFRVNQKAEVFGLCYSFSMPADLSWIGKHPAAREK</sequence>